<accession>A0A841CJY7</accession>
<dbReference type="Proteomes" id="UP000547510">
    <property type="component" value="Unassembled WGS sequence"/>
</dbReference>
<evidence type="ECO:0000259" key="3">
    <source>
        <dbReference type="Pfam" id="PF00656"/>
    </source>
</evidence>
<dbReference type="AlphaFoldDB" id="A0A841CJY7"/>
<proteinExistence type="inferred from homology"/>
<organism evidence="4 5">
    <name type="scientific">Saccharothrix tamanrassetensis</name>
    <dbReference type="NCBI Taxonomy" id="1051531"/>
    <lineage>
        <taxon>Bacteria</taxon>
        <taxon>Bacillati</taxon>
        <taxon>Actinomycetota</taxon>
        <taxon>Actinomycetes</taxon>
        <taxon>Pseudonocardiales</taxon>
        <taxon>Pseudonocardiaceae</taxon>
        <taxon>Saccharothrix</taxon>
    </lineage>
</organism>
<dbReference type="InterPro" id="IPR027410">
    <property type="entry name" value="TCP-1-like_intermed_sf"/>
</dbReference>
<dbReference type="PROSITE" id="PS00018">
    <property type="entry name" value="EF_HAND_1"/>
    <property type="match status" value="1"/>
</dbReference>
<dbReference type="InterPro" id="IPR027409">
    <property type="entry name" value="GroEL-like_apical_dom_sf"/>
</dbReference>
<keyword evidence="2" id="KW-0143">Chaperone</keyword>
<dbReference type="InterPro" id="IPR018247">
    <property type="entry name" value="EF_Hand_1_Ca_BS"/>
</dbReference>
<evidence type="ECO:0000256" key="1">
    <source>
        <dbReference type="ARBA" id="ARBA00006607"/>
    </source>
</evidence>
<dbReference type="SUPFAM" id="SSF48592">
    <property type="entry name" value="GroEL equatorial domain-like"/>
    <property type="match status" value="1"/>
</dbReference>
<keyword evidence="5" id="KW-1185">Reference proteome</keyword>
<evidence type="ECO:0000313" key="4">
    <source>
        <dbReference type="EMBL" id="MBB5958812.1"/>
    </source>
</evidence>
<dbReference type="NCBIfam" id="NF047832">
    <property type="entry name" value="caspase_w_EACC1"/>
    <property type="match status" value="1"/>
</dbReference>
<dbReference type="Pfam" id="PF00656">
    <property type="entry name" value="Peptidase_C14"/>
    <property type="match status" value="1"/>
</dbReference>
<dbReference type="SUPFAM" id="SSF52029">
    <property type="entry name" value="GroEL apical domain-like"/>
    <property type="match status" value="1"/>
</dbReference>
<dbReference type="SUPFAM" id="SSF54849">
    <property type="entry name" value="GroEL-intermediate domain like"/>
    <property type="match status" value="1"/>
</dbReference>
<dbReference type="GO" id="GO:0004197">
    <property type="term" value="F:cysteine-type endopeptidase activity"/>
    <property type="evidence" value="ECO:0007669"/>
    <property type="project" value="InterPro"/>
</dbReference>
<gene>
    <name evidence="4" type="ORF">FHS29_005421</name>
</gene>
<dbReference type="PANTHER" id="PTHR45633">
    <property type="entry name" value="60 KDA HEAT SHOCK PROTEIN, MITOCHONDRIAL"/>
    <property type="match status" value="1"/>
</dbReference>
<protein>
    <submittedName>
        <fullName evidence="4">Chaperonin GroEL</fullName>
    </submittedName>
</protein>
<dbReference type="Gene3D" id="1.10.560.10">
    <property type="entry name" value="GroEL-like equatorial domain"/>
    <property type="match status" value="2"/>
</dbReference>
<dbReference type="InterPro" id="IPR011600">
    <property type="entry name" value="Pept_C14_caspase"/>
</dbReference>
<dbReference type="Gene3D" id="3.30.260.10">
    <property type="entry name" value="TCP-1-like chaperonin intermediate domain"/>
    <property type="match status" value="2"/>
</dbReference>
<dbReference type="InterPro" id="IPR001844">
    <property type="entry name" value="Cpn60/GroEL"/>
</dbReference>
<evidence type="ECO:0000313" key="5">
    <source>
        <dbReference type="Proteomes" id="UP000547510"/>
    </source>
</evidence>
<dbReference type="Gene3D" id="3.40.50.1460">
    <property type="match status" value="1"/>
</dbReference>
<feature type="domain" description="Peptidase C14 caspase" evidence="3">
    <location>
        <begin position="3"/>
        <end position="230"/>
    </location>
</feature>
<name>A0A841CJY7_9PSEU</name>
<reference evidence="4 5" key="1">
    <citation type="submission" date="2020-08" db="EMBL/GenBank/DDBJ databases">
        <title>Genomic Encyclopedia of Type Strains, Phase III (KMG-III): the genomes of soil and plant-associated and newly described type strains.</title>
        <authorList>
            <person name="Whitman W."/>
        </authorList>
    </citation>
    <scope>NUCLEOTIDE SEQUENCE [LARGE SCALE GENOMIC DNA]</scope>
    <source>
        <strain evidence="4 5">CECT 8640</strain>
    </source>
</reference>
<dbReference type="GO" id="GO:0006508">
    <property type="term" value="P:proteolysis"/>
    <property type="evidence" value="ECO:0007669"/>
    <property type="project" value="InterPro"/>
</dbReference>
<comment type="caution">
    <text evidence="4">The sequence shown here is derived from an EMBL/GenBank/DDBJ whole genome shotgun (WGS) entry which is preliminary data.</text>
</comment>
<sequence>MGRYALLVATGEYADARLSRLRAPSQDVERLAALLEDPEVGGFAGVKVLRDAADHEIRRAVEDVLASRAPDDLVLLYFSCHGLTTAARRLYFAAANTVQDRPAGTAIPRTFLNEQLEDCRAAGRILVLDCCFSGAYVEGFKDASSAVLDDGGEGYVVLTASNAYEYAFEEDTLSLEAPRASLFTDVVIEGLSSGAADLDGDGWIDVNELFSYAYREVRGRRSDQTPQFFAQSAGPPLRVARAGGSVPSAVRRSASYTSGQLLVARGFRAAAEPVCRTLGPLGRRSVVFVDGRPVELADAAAIAAAFQPDDPRDALGASYVRELISEVHLACGDGGASAVAVAQGAIGRLIEAMRDGHNPVRLLRGVRAAAARTDDLLDGMAVPLGTADVARLASAASGSPYIGGMVEHVVGVTGRQGAVLVEEGIRPAIDYEITRGLRFDRGYASALFVTDVGRRAAVLADAHVLLFSGGLTDQALSLVAKSERGPLLVVCESLSDVLLSALLRRGEALVVIAENATLSRLQAVVGGLVLDADLVLAADSKAFGHAAKVVATERDTTVVGSWPLALGPDTAIVGGDAAARIRAGAEDVLRIDRAVRSVRSAAHDGVLRGGGMGLRALGERLAAEAGGPPTEVAGWRALAGALAEPSRRIAENAAVEVHELDPSLIDSVGTARAVVAAAARTAARFLLVA</sequence>
<dbReference type="GO" id="GO:0140662">
    <property type="term" value="F:ATP-dependent protein folding chaperone"/>
    <property type="evidence" value="ECO:0007669"/>
    <property type="project" value="InterPro"/>
</dbReference>
<dbReference type="RefSeq" id="WP_184695115.1">
    <property type="nucleotide sequence ID" value="NZ_JACHJN010000009.1"/>
</dbReference>
<dbReference type="GO" id="GO:0042026">
    <property type="term" value="P:protein refolding"/>
    <property type="evidence" value="ECO:0007669"/>
    <property type="project" value="InterPro"/>
</dbReference>
<evidence type="ECO:0000256" key="2">
    <source>
        <dbReference type="ARBA" id="ARBA00023186"/>
    </source>
</evidence>
<dbReference type="EMBL" id="JACHJN010000009">
    <property type="protein sequence ID" value="MBB5958812.1"/>
    <property type="molecule type" value="Genomic_DNA"/>
</dbReference>
<dbReference type="InterPro" id="IPR027413">
    <property type="entry name" value="GROEL-like_equatorial_sf"/>
</dbReference>
<comment type="similarity">
    <text evidence="1">Belongs to the chaperonin (HSP60) family.</text>
</comment>
<dbReference type="Gene3D" id="3.50.7.10">
    <property type="entry name" value="GroEL"/>
    <property type="match status" value="1"/>
</dbReference>